<keyword evidence="5" id="KW-0653">Protein transport</keyword>
<feature type="domain" description="Flagellar assembly protein FliH/Type III secretion system HrpE" evidence="7">
    <location>
        <begin position="11"/>
        <end position="128"/>
    </location>
</feature>
<dbReference type="EMBL" id="JABMCI010000036">
    <property type="protein sequence ID" value="NUU15885.1"/>
    <property type="molecule type" value="Genomic_DNA"/>
</dbReference>
<feature type="non-terminal residue" evidence="8">
    <location>
        <position position="1"/>
    </location>
</feature>
<evidence type="ECO:0000256" key="3">
    <source>
        <dbReference type="ARBA" id="ARBA00022448"/>
    </source>
</evidence>
<evidence type="ECO:0000256" key="5">
    <source>
        <dbReference type="ARBA" id="ARBA00022927"/>
    </source>
</evidence>
<comment type="function">
    <text evidence="1">Needed for flagellar regrowth and assembly.</text>
</comment>
<proteinExistence type="inferred from homology"/>
<dbReference type="Proteomes" id="UP000565724">
    <property type="component" value="Unassembled WGS sequence"/>
</dbReference>
<organism evidence="8 9">
    <name type="scientific">Cellulomonas humilata</name>
    <dbReference type="NCBI Taxonomy" id="144055"/>
    <lineage>
        <taxon>Bacteria</taxon>
        <taxon>Bacillati</taxon>
        <taxon>Actinomycetota</taxon>
        <taxon>Actinomycetes</taxon>
        <taxon>Micrococcales</taxon>
        <taxon>Cellulomonadaceae</taxon>
        <taxon>Cellulomonas</taxon>
    </lineage>
</organism>
<keyword evidence="9" id="KW-1185">Reference proteome</keyword>
<dbReference type="GO" id="GO:0015031">
    <property type="term" value="P:protein transport"/>
    <property type="evidence" value="ECO:0007669"/>
    <property type="project" value="UniProtKB-KW"/>
</dbReference>
<dbReference type="PANTHER" id="PTHR34982">
    <property type="entry name" value="YOP PROTEINS TRANSLOCATION PROTEIN L"/>
    <property type="match status" value="1"/>
</dbReference>
<evidence type="ECO:0000313" key="9">
    <source>
        <dbReference type="Proteomes" id="UP000565724"/>
    </source>
</evidence>
<evidence type="ECO:0000259" key="7">
    <source>
        <dbReference type="Pfam" id="PF02108"/>
    </source>
</evidence>
<dbReference type="PANTHER" id="PTHR34982:SF1">
    <property type="entry name" value="FLAGELLAR ASSEMBLY PROTEIN FLIH"/>
    <property type="match status" value="1"/>
</dbReference>
<reference evidence="8 9" key="1">
    <citation type="submission" date="2020-05" db="EMBL/GenBank/DDBJ databases">
        <title>Genome Sequencing of Type Strains.</title>
        <authorList>
            <person name="Lemaire J.F."/>
            <person name="Inderbitzin P."/>
            <person name="Gregorio O.A."/>
            <person name="Collins S.B."/>
            <person name="Wespe N."/>
            <person name="Knight-Connoni V."/>
        </authorList>
    </citation>
    <scope>NUCLEOTIDE SEQUENCE [LARGE SCALE GENOMIC DNA]</scope>
    <source>
        <strain evidence="8 9">ATCC 25174</strain>
    </source>
</reference>
<dbReference type="InterPro" id="IPR018035">
    <property type="entry name" value="Flagellar_FliH/T3SS_HrpE"/>
</dbReference>
<dbReference type="GO" id="GO:0044781">
    <property type="term" value="P:bacterial-type flagellum organization"/>
    <property type="evidence" value="ECO:0007669"/>
    <property type="project" value="UniProtKB-KW"/>
</dbReference>
<keyword evidence="4" id="KW-1005">Bacterial flagellum biogenesis</keyword>
<dbReference type="Pfam" id="PF02108">
    <property type="entry name" value="FliH"/>
    <property type="match status" value="1"/>
</dbReference>
<dbReference type="AlphaFoldDB" id="A0A7Y5ZZ26"/>
<dbReference type="InterPro" id="IPR051472">
    <property type="entry name" value="T3SS_Stator/FliH"/>
</dbReference>
<evidence type="ECO:0000256" key="6">
    <source>
        <dbReference type="ARBA" id="ARBA00023225"/>
    </source>
</evidence>
<name>A0A7Y5ZZ26_9CELL</name>
<accession>A0A7Y5ZZ26</accession>
<sequence length="142" mass="14155">ADASAALAHALDVLAAAAAAAQARTAPVLAEAEALLHAGALELARAVLGVELDDAERSAAAALARVLRRSIAAETVTVHLHPRDLDALRAGGLDELPDGVELVADAALAPGDAVARHADGYLDARIGAALDRAAAALVKDLA</sequence>
<evidence type="ECO:0000256" key="1">
    <source>
        <dbReference type="ARBA" id="ARBA00003041"/>
    </source>
</evidence>
<keyword evidence="6" id="KW-1006">Bacterial flagellum protein export</keyword>
<evidence type="ECO:0000256" key="4">
    <source>
        <dbReference type="ARBA" id="ARBA00022795"/>
    </source>
</evidence>
<dbReference type="RefSeq" id="WP_175345795.1">
    <property type="nucleotide sequence ID" value="NZ_JABMCI010000036.1"/>
</dbReference>
<dbReference type="GO" id="GO:0005829">
    <property type="term" value="C:cytosol"/>
    <property type="evidence" value="ECO:0007669"/>
    <property type="project" value="TreeGrafter"/>
</dbReference>
<comment type="caution">
    <text evidence="8">The sequence shown here is derived from an EMBL/GenBank/DDBJ whole genome shotgun (WGS) entry which is preliminary data.</text>
</comment>
<evidence type="ECO:0000256" key="2">
    <source>
        <dbReference type="ARBA" id="ARBA00006602"/>
    </source>
</evidence>
<comment type="similarity">
    <text evidence="2">Belongs to the FliH family.</text>
</comment>
<gene>
    <name evidence="8" type="ORF">HP550_01295</name>
</gene>
<protein>
    <recommendedName>
        <fullName evidence="7">Flagellar assembly protein FliH/Type III secretion system HrpE domain-containing protein</fullName>
    </recommendedName>
</protein>
<evidence type="ECO:0000313" key="8">
    <source>
        <dbReference type="EMBL" id="NUU15885.1"/>
    </source>
</evidence>
<keyword evidence="3" id="KW-0813">Transport</keyword>